<accession>A0A2S7XPI8</accession>
<proteinExistence type="predicted"/>
<keyword evidence="1" id="KW-0535">Nitrogen fixation</keyword>
<evidence type="ECO:0000256" key="1">
    <source>
        <dbReference type="ARBA" id="ARBA00023231"/>
    </source>
</evidence>
<dbReference type="AlphaFoldDB" id="A0A2S7XPI8"/>
<organism evidence="3 4">
    <name type="scientific">Chromatium okenii</name>
    <dbReference type="NCBI Taxonomy" id="61644"/>
    <lineage>
        <taxon>Bacteria</taxon>
        <taxon>Pseudomonadati</taxon>
        <taxon>Pseudomonadota</taxon>
        <taxon>Gammaproteobacteria</taxon>
        <taxon>Chromatiales</taxon>
        <taxon>Chromatiaceae</taxon>
        <taxon>Chromatium</taxon>
    </lineage>
</organism>
<gene>
    <name evidence="3" type="ORF">CXB77_16340</name>
</gene>
<sequence>MMKIVITANDNQGLNGQLAQHFGHCPFFAVAEIDANHQVISVTVEPNPYAENHQPGQIPQFVKTLGADVVLAGGMGGRAIEFFQQLGIEVASAAHPKVGDALNAYLAGQLSGVVECNHDHGHHC</sequence>
<dbReference type="Proteomes" id="UP000239936">
    <property type="component" value="Unassembled WGS sequence"/>
</dbReference>
<dbReference type="PANTHER" id="PTHR42983">
    <property type="entry name" value="DINITROGENASE IRON-MOLYBDENUM COFACTOR PROTEIN-RELATED"/>
    <property type="match status" value="1"/>
</dbReference>
<keyword evidence="4" id="KW-1185">Reference proteome</keyword>
<dbReference type="InterPro" id="IPR033913">
    <property type="entry name" value="MTH1175_dom"/>
</dbReference>
<dbReference type="Gene3D" id="3.30.420.130">
    <property type="entry name" value="Dinitrogenase iron-molybdenum cofactor biosynthesis domain"/>
    <property type="match status" value="1"/>
</dbReference>
<comment type="caution">
    <text evidence="3">The sequence shown here is derived from an EMBL/GenBank/DDBJ whole genome shotgun (WGS) entry which is preliminary data.</text>
</comment>
<dbReference type="Pfam" id="PF02579">
    <property type="entry name" value="Nitro_FeMo-Co"/>
    <property type="match status" value="1"/>
</dbReference>
<evidence type="ECO:0000259" key="2">
    <source>
        <dbReference type="Pfam" id="PF02579"/>
    </source>
</evidence>
<evidence type="ECO:0000313" key="3">
    <source>
        <dbReference type="EMBL" id="PQJ95650.1"/>
    </source>
</evidence>
<reference evidence="3 4" key="1">
    <citation type="submission" date="2018-01" db="EMBL/GenBank/DDBJ databases">
        <title>The complete genome sequence of Chromatium okenii LaCa, a purple sulfur bacterium with a turbulent life.</title>
        <authorList>
            <person name="Luedin S.M."/>
            <person name="Liechti N."/>
            <person name="Storelli N."/>
            <person name="Danza F."/>
            <person name="Wittwer M."/>
            <person name="Pothier J.F."/>
            <person name="Tonolla M.A."/>
        </authorList>
    </citation>
    <scope>NUCLEOTIDE SEQUENCE [LARGE SCALE GENOMIC DNA]</scope>
    <source>
        <strain evidence="3 4">LaCa</strain>
    </source>
</reference>
<dbReference type="CDD" id="cd00851">
    <property type="entry name" value="MTH1175"/>
    <property type="match status" value="1"/>
</dbReference>
<dbReference type="EMBL" id="PPGH01000037">
    <property type="protein sequence ID" value="PQJ95650.1"/>
    <property type="molecule type" value="Genomic_DNA"/>
</dbReference>
<feature type="domain" description="Dinitrogenase iron-molybdenum cofactor biosynthesis" evidence="2">
    <location>
        <begin position="15"/>
        <end position="106"/>
    </location>
</feature>
<dbReference type="InterPro" id="IPR003731">
    <property type="entry name" value="Di-Nase_FeMo-co_biosynth"/>
</dbReference>
<name>A0A2S7XPI8_9GAMM</name>
<protein>
    <submittedName>
        <fullName evidence="3">Dinitrogenase iron-molybdenum cofactor biosynthesis protein</fullName>
    </submittedName>
</protein>
<dbReference type="OrthoDB" id="280278at2"/>
<dbReference type="PANTHER" id="PTHR42983:SF1">
    <property type="entry name" value="IRON-MOLYBDENUM PROTEIN"/>
    <property type="match status" value="1"/>
</dbReference>
<evidence type="ECO:0000313" key="4">
    <source>
        <dbReference type="Proteomes" id="UP000239936"/>
    </source>
</evidence>
<dbReference type="SUPFAM" id="SSF53146">
    <property type="entry name" value="Nitrogenase accessory factor-like"/>
    <property type="match status" value="1"/>
</dbReference>
<dbReference type="InterPro" id="IPR036105">
    <property type="entry name" value="DiNase_FeMo-co_biosyn_sf"/>
</dbReference>